<keyword evidence="2" id="KW-1185">Reference proteome</keyword>
<evidence type="ECO:0000313" key="2">
    <source>
        <dbReference type="Proteomes" id="UP000077202"/>
    </source>
</evidence>
<dbReference type="EMBL" id="LVLJ01000728">
    <property type="protein sequence ID" value="OAE32815.1"/>
    <property type="molecule type" value="Genomic_DNA"/>
</dbReference>
<comment type="caution">
    <text evidence="1">The sequence shown here is derived from an EMBL/GenBank/DDBJ whole genome shotgun (WGS) entry which is preliminary data.</text>
</comment>
<organism evidence="1 2">
    <name type="scientific">Marchantia polymorpha subsp. ruderalis</name>
    <dbReference type="NCBI Taxonomy" id="1480154"/>
    <lineage>
        <taxon>Eukaryota</taxon>
        <taxon>Viridiplantae</taxon>
        <taxon>Streptophyta</taxon>
        <taxon>Embryophyta</taxon>
        <taxon>Marchantiophyta</taxon>
        <taxon>Marchantiopsida</taxon>
        <taxon>Marchantiidae</taxon>
        <taxon>Marchantiales</taxon>
        <taxon>Marchantiaceae</taxon>
        <taxon>Marchantia</taxon>
    </lineage>
</organism>
<name>A0A176WKE0_MARPO</name>
<accession>A0A176WKE0</accession>
<proteinExistence type="predicted"/>
<sequence>MDYTVSLASQPECGQLPALHALSPLIGELATELQVVPAAVQSVATSAQGLRFYCYTMAGSRISPPDPPAPSSPEHGTHGAPEVKTVPALALLWLSKRHPKGPRSFVELQEAKSLVQGLSVDLLGPSMGQVKLNVDHVTLATNRLQQSQTFCTDHARLLPSPLLAVK</sequence>
<gene>
    <name evidence="1" type="ORF">AXG93_786s1130</name>
</gene>
<dbReference type="Proteomes" id="UP000077202">
    <property type="component" value="Unassembled WGS sequence"/>
</dbReference>
<evidence type="ECO:0000313" key="1">
    <source>
        <dbReference type="EMBL" id="OAE32815.1"/>
    </source>
</evidence>
<protein>
    <submittedName>
        <fullName evidence="1">Uncharacterized protein</fullName>
    </submittedName>
</protein>
<dbReference type="AlphaFoldDB" id="A0A176WKE0"/>
<reference evidence="1" key="1">
    <citation type="submission" date="2016-03" db="EMBL/GenBank/DDBJ databases">
        <title>Mechanisms controlling the formation of the plant cell surface in tip-growing cells are functionally conserved among land plants.</title>
        <authorList>
            <person name="Honkanen S."/>
            <person name="Jones V.A."/>
            <person name="Morieri G."/>
            <person name="Champion C."/>
            <person name="Hetherington A.J."/>
            <person name="Kelly S."/>
            <person name="Saint-Marcoux D."/>
            <person name="Proust H."/>
            <person name="Prescott H."/>
            <person name="Dolan L."/>
        </authorList>
    </citation>
    <scope>NUCLEOTIDE SEQUENCE [LARGE SCALE GENOMIC DNA]</scope>
    <source>
        <tissue evidence="1">Whole gametophyte</tissue>
    </source>
</reference>